<organism evidence="3 4">
    <name type="scientific">Coffea canephora</name>
    <name type="common">Robusta coffee</name>
    <dbReference type="NCBI Taxonomy" id="49390"/>
    <lineage>
        <taxon>Eukaryota</taxon>
        <taxon>Viridiplantae</taxon>
        <taxon>Streptophyta</taxon>
        <taxon>Embryophyta</taxon>
        <taxon>Tracheophyta</taxon>
        <taxon>Spermatophyta</taxon>
        <taxon>Magnoliopsida</taxon>
        <taxon>eudicotyledons</taxon>
        <taxon>Gunneridae</taxon>
        <taxon>Pentapetalae</taxon>
        <taxon>asterids</taxon>
        <taxon>lamiids</taxon>
        <taxon>Gentianales</taxon>
        <taxon>Rubiaceae</taxon>
        <taxon>Ixoroideae</taxon>
        <taxon>Gardenieae complex</taxon>
        <taxon>Bertiereae - Coffeeae clade</taxon>
        <taxon>Coffeeae</taxon>
        <taxon>Coffea</taxon>
    </lineage>
</organism>
<dbReference type="STRING" id="49390.A0A068UC63"/>
<accession>A0A068UC63</accession>
<feature type="region of interest" description="Disordered" evidence="1">
    <location>
        <begin position="1"/>
        <end position="20"/>
    </location>
</feature>
<dbReference type="Pfam" id="PF10536">
    <property type="entry name" value="PMD"/>
    <property type="match status" value="1"/>
</dbReference>
<evidence type="ECO:0000259" key="2">
    <source>
        <dbReference type="Pfam" id="PF10536"/>
    </source>
</evidence>
<feature type="region of interest" description="Disordered" evidence="1">
    <location>
        <begin position="665"/>
        <end position="710"/>
    </location>
</feature>
<feature type="domain" description="Aminotransferase-like plant mobile" evidence="2">
    <location>
        <begin position="100"/>
        <end position="462"/>
    </location>
</feature>
<dbReference type="AlphaFoldDB" id="A0A068UC63"/>
<dbReference type="InParanoid" id="A0A068UC63"/>
<gene>
    <name evidence="3" type="ORF">GSCOC_T00021049001</name>
</gene>
<dbReference type="FunCoup" id="A0A068UC63">
    <property type="interactions" value="11"/>
</dbReference>
<dbReference type="GO" id="GO:0010073">
    <property type="term" value="P:meristem maintenance"/>
    <property type="evidence" value="ECO:0007669"/>
    <property type="project" value="InterPro"/>
</dbReference>
<evidence type="ECO:0000256" key="1">
    <source>
        <dbReference type="SAM" id="MobiDB-lite"/>
    </source>
</evidence>
<reference evidence="4" key="1">
    <citation type="journal article" date="2014" name="Science">
        <title>The coffee genome provides insight into the convergent evolution of caffeine biosynthesis.</title>
        <authorList>
            <person name="Denoeud F."/>
            <person name="Carretero-Paulet L."/>
            <person name="Dereeper A."/>
            <person name="Droc G."/>
            <person name="Guyot R."/>
            <person name="Pietrella M."/>
            <person name="Zheng C."/>
            <person name="Alberti A."/>
            <person name="Anthony F."/>
            <person name="Aprea G."/>
            <person name="Aury J.M."/>
            <person name="Bento P."/>
            <person name="Bernard M."/>
            <person name="Bocs S."/>
            <person name="Campa C."/>
            <person name="Cenci A."/>
            <person name="Combes M.C."/>
            <person name="Crouzillat D."/>
            <person name="Da Silva C."/>
            <person name="Daddiego L."/>
            <person name="De Bellis F."/>
            <person name="Dussert S."/>
            <person name="Garsmeur O."/>
            <person name="Gayraud T."/>
            <person name="Guignon V."/>
            <person name="Jahn K."/>
            <person name="Jamilloux V."/>
            <person name="Joet T."/>
            <person name="Labadie K."/>
            <person name="Lan T."/>
            <person name="Leclercq J."/>
            <person name="Lepelley M."/>
            <person name="Leroy T."/>
            <person name="Li L.T."/>
            <person name="Librado P."/>
            <person name="Lopez L."/>
            <person name="Munoz A."/>
            <person name="Noel B."/>
            <person name="Pallavicini A."/>
            <person name="Perrotta G."/>
            <person name="Poncet V."/>
            <person name="Pot D."/>
            <person name="Priyono X."/>
            <person name="Rigoreau M."/>
            <person name="Rouard M."/>
            <person name="Rozas J."/>
            <person name="Tranchant-Dubreuil C."/>
            <person name="VanBuren R."/>
            <person name="Zhang Q."/>
            <person name="Andrade A.C."/>
            <person name="Argout X."/>
            <person name="Bertrand B."/>
            <person name="de Kochko A."/>
            <person name="Graziosi G."/>
            <person name="Henry R.J."/>
            <person name="Jayarama X."/>
            <person name="Ming R."/>
            <person name="Nagai C."/>
            <person name="Rounsley S."/>
            <person name="Sankoff D."/>
            <person name="Giuliano G."/>
            <person name="Albert V.A."/>
            <person name="Wincker P."/>
            <person name="Lashermes P."/>
        </authorList>
    </citation>
    <scope>NUCLEOTIDE SEQUENCE [LARGE SCALE GENOMIC DNA]</scope>
    <source>
        <strain evidence="4">cv. DH200-94</strain>
    </source>
</reference>
<dbReference type="PANTHER" id="PTHR46033:SF67">
    <property type="entry name" value="AMINOTRANSFERASE-LIKE, PLANT MOBILE DOMAIN FAMILY PROTEIN"/>
    <property type="match status" value="1"/>
</dbReference>
<proteinExistence type="predicted"/>
<feature type="region of interest" description="Disordered" evidence="1">
    <location>
        <begin position="477"/>
        <end position="625"/>
    </location>
</feature>
<feature type="compositionally biased region" description="Polar residues" evidence="1">
    <location>
        <begin position="674"/>
        <end position="688"/>
    </location>
</feature>
<feature type="compositionally biased region" description="Polar residues" evidence="1">
    <location>
        <begin position="608"/>
        <end position="625"/>
    </location>
</feature>
<feature type="compositionally biased region" description="Basic and acidic residues" evidence="1">
    <location>
        <begin position="515"/>
        <end position="533"/>
    </location>
</feature>
<dbReference type="Proteomes" id="UP000295252">
    <property type="component" value="Chromosome VII"/>
</dbReference>
<dbReference type="InterPro" id="IPR044824">
    <property type="entry name" value="MAIN-like"/>
</dbReference>
<feature type="compositionally biased region" description="Basic residues" evidence="1">
    <location>
        <begin position="477"/>
        <end position="486"/>
    </location>
</feature>
<dbReference type="PhylomeDB" id="A0A068UC63"/>
<dbReference type="OrthoDB" id="1572276at2759"/>
<feature type="compositionally biased region" description="Polar residues" evidence="1">
    <location>
        <begin position="696"/>
        <end position="706"/>
    </location>
</feature>
<name>A0A068UC63_COFCA</name>
<protein>
    <recommendedName>
        <fullName evidence="2">Aminotransferase-like plant mobile domain-containing protein</fullName>
    </recommendedName>
</protein>
<dbReference type="InterPro" id="IPR019557">
    <property type="entry name" value="AminoTfrase-like_pln_mobile"/>
</dbReference>
<dbReference type="PANTHER" id="PTHR46033">
    <property type="entry name" value="PROTEIN MAIN-LIKE 2"/>
    <property type="match status" value="1"/>
</dbReference>
<evidence type="ECO:0000313" key="4">
    <source>
        <dbReference type="Proteomes" id="UP000295252"/>
    </source>
</evidence>
<dbReference type="EMBL" id="HG739103">
    <property type="protein sequence ID" value="CDP05769.1"/>
    <property type="molecule type" value="Genomic_DNA"/>
</dbReference>
<evidence type="ECO:0000313" key="3">
    <source>
        <dbReference type="EMBL" id="CDP05769.1"/>
    </source>
</evidence>
<keyword evidence="4" id="KW-1185">Reference proteome</keyword>
<sequence length="763" mass="86485">MEEQPSDTVMEEREELMVPPTGGKPTLRTAYFLKPTDHRTFVEKNGLSSVPRASNLPYLSPKPWWPLHVEFNGWKDPQKKWEKWVDQMQSKNQSLWKKAGIFEAIMCSKYRFHRNNDLVFGLAERWCSETNTFVFPWGEATITLEDMMVLGGLSVIGSPVLLPLVDKELVEIEKSLKKVHANFAQKKSHGHLQWLNFFMESGKRHEHEAFLSLWLSRFVFPGNEFDQVGEHVLPIAIHLARGMRMALAPAVLAFVYRDLSLLKESMAVLRSLEDESGEYSVLALSLWAPLQFVQLWAWERFLVFRPEPNIISFGDPRAARWHDMKRSDIGNVRPILDSSGDIFLWRPYALAVDQWKFPEFYREIEQWIVIGLCPDEALDSFARCLRACVLVGIDCEEPYQPHRVAMQFGLDQDIPGLVPRSTESLEVAWINYSKPFDHGASLYIPARLFESDLSIQYQQWWRNRVLVPVDSFQGVSRGKRSSRIQHRRDLPTSRQQIKGEGNDADVPPGFPPKDNLTRPENSSEKQSERKLANDAEVPPGFPPKKNDALTLNPETSSEKQHQGEGEDADVPSGFPPKKSLTPVKLPEISTQLQIKEKGNDADVPPGFPSTSKNNPVSRPKTPTKQLARSEDFYLKVCPSFDIGDSTFAWPETSVKNYKHGHDFDLNLPPASPSELDSLSEQNQASSHCTVPDESKPSSASQIQDKASSAAAAIERGDSNCTFNFSPEILANMQAFMNRIGRGVGNQSHGSKIRDLFQFGRKPM</sequence>
<dbReference type="Gramene" id="CDP05769">
    <property type="protein sequence ID" value="CDP05769"/>
    <property type="gene ID" value="GSCOC_T00021049001"/>
</dbReference>
<dbReference type="OMA" id="NIVAMQF"/>